<reference evidence="2 3" key="1">
    <citation type="submission" date="2016-10" db="EMBL/GenBank/DDBJ databases">
        <authorList>
            <person name="de Groot N.N."/>
        </authorList>
    </citation>
    <scope>NUCLEOTIDE SEQUENCE [LARGE SCALE GENOMIC DNA]</scope>
    <source>
        <strain evidence="2 3">CGMCC 4.3143</strain>
    </source>
</reference>
<dbReference type="SUPFAM" id="SSF52172">
    <property type="entry name" value="CheY-like"/>
    <property type="match status" value="1"/>
</dbReference>
<dbReference type="GO" id="GO:0003723">
    <property type="term" value="F:RNA binding"/>
    <property type="evidence" value="ECO:0007669"/>
    <property type="project" value="InterPro"/>
</dbReference>
<evidence type="ECO:0000313" key="2">
    <source>
        <dbReference type="EMBL" id="SDE81948.1"/>
    </source>
</evidence>
<dbReference type="OrthoDB" id="3579490at2"/>
<sequence length="97" mass="10843">MPEDLDPSRPDEAALLVERIAQLESALRSRPVIEQAKGMLMLVHRCDEEQAFRMLIAVSQSSNRKLREIATEIVEVLPSGGTLAADIADAFDVERRR</sequence>
<dbReference type="PROSITE" id="PS50921">
    <property type="entry name" value="ANTAR"/>
    <property type="match status" value="1"/>
</dbReference>
<dbReference type="InterPro" id="IPR005561">
    <property type="entry name" value="ANTAR"/>
</dbReference>
<dbReference type="InterPro" id="IPR011006">
    <property type="entry name" value="CheY-like_superfamily"/>
</dbReference>
<dbReference type="Pfam" id="PF03861">
    <property type="entry name" value="ANTAR"/>
    <property type="match status" value="1"/>
</dbReference>
<evidence type="ECO:0000259" key="1">
    <source>
        <dbReference type="PROSITE" id="PS50921"/>
    </source>
</evidence>
<accession>A0A1G7G1G0</accession>
<protein>
    <submittedName>
        <fullName evidence="2">ANTAR domain-containing protein</fullName>
    </submittedName>
</protein>
<dbReference type="InterPro" id="IPR036388">
    <property type="entry name" value="WH-like_DNA-bd_sf"/>
</dbReference>
<dbReference type="SMART" id="SM01012">
    <property type="entry name" value="ANTAR"/>
    <property type="match status" value="1"/>
</dbReference>
<dbReference type="Gene3D" id="1.10.10.10">
    <property type="entry name" value="Winged helix-like DNA-binding domain superfamily/Winged helix DNA-binding domain"/>
    <property type="match status" value="1"/>
</dbReference>
<gene>
    <name evidence="2" type="ORF">SAMN05216377_102178</name>
</gene>
<name>A0A1G7G1G0_PSEOR</name>
<dbReference type="AlphaFoldDB" id="A0A1G7G1G0"/>
<dbReference type="STRING" id="366584.SAMN05216377_102178"/>
<dbReference type="RefSeq" id="WP_093077416.1">
    <property type="nucleotide sequence ID" value="NZ_FNBE01000002.1"/>
</dbReference>
<organism evidence="2 3">
    <name type="scientific">Pseudonocardia oroxyli</name>
    <dbReference type="NCBI Taxonomy" id="366584"/>
    <lineage>
        <taxon>Bacteria</taxon>
        <taxon>Bacillati</taxon>
        <taxon>Actinomycetota</taxon>
        <taxon>Actinomycetes</taxon>
        <taxon>Pseudonocardiales</taxon>
        <taxon>Pseudonocardiaceae</taxon>
        <taxon>Pseudonocardia</taxon>
    </lineage>
</organism>
<keyword evidence="3" id="KW-1185">Reference proteome</keyword>
<dbReference type="Proteomes" id="UP000198967">
    <property type="component" value="Unassembled WGS sequence"/>
</dbReference>
<proteinExistence type="predicted"/>
<evidence type="ECO:0000313" key="3">
    <source>
        <dbReference type="Proteomes" id="UP000198967"/>
    </source>
</evidence>
<feature type="domain" description="ANTAR" evidence="1">
    <location>
        <begin position="13"/>
        <end position="74"/>
    </location>
</feature>
<dbReference type="EMBL" id="FNBE01000002">
    <property type="protein sequence ID" value="SDE81948.1"/>
    <property type="molecule type" value="Genomic_DNA"/>
</dbReference>